<accession>A0ABT5B4G9</accession>
<keyword evidence="7" id="KW-1185">Reference proteome</keyword>
<evidence type="ECO:0000256" key="2">
    <source>
        <dbReference type="ARBA" id="ARBA00022679"/>
    </source>
</evidence>
<proteinExistence type="predicted"/>
<dbReference type="EMBL" id="JAQNDN010000005">
    <property type="protein sequence ID" value="MDC0669015.1"/>
    <property type="molecule type" value="Genomic_DNA"/>
</dbReference>
<keyword evidence="2" id="KW-0808">Transferase</keyword>
<evidence type="ECO:0000313" key="7">
    <source>
        <dbReference type="Proteomes" id="UP001217838"/>
    </source>
</evidence>
<keyword evidence="4" id="KW-0812">Transmembrane</keyword>
<reference evidence="6 7" key="1">
    <citation type="submission" date="2022-11" db="EMBL/GenBank/DDBJ databases">
        <title>Minimal conservation of predation-associated metabolite biosynthetic gene clusters underscores biosynthetic potential of Myxococcota including descriptions for ten novel species: Archangium lansinium sp. nov., Myxococcus landrumus sp. nov., Nannocystis bai.</title>
        <authorList>
            <person name="Ahearne A."/>
            <person name="Stevens C."/>
            <person name="Dowd S."/>
        </authorList>
    </citation>
    <scope>NUCLEOTIDE SEQUENCE [LARGE SCALE GENOMIC DNA]</scope>
    <source>
        <strain evidence="6 7">NCELM</strain>
    </source>
</reference>
<gene>
    <name evidence="6" type="ORF">POL58_14795</name>
</gene>
<dbReference type="SMART" id="SM00563">
    <property type="entry name" value="PlsC"/>
    <property type="match status" value="1"/>
</dbReference>
<organism evidence="6 7">
    <name type="scientific">Nannocystis radixulma</name>
    <dbReference type="NCBI Taxonomy" id="2995305"/>
    <lineage>
        <taxon>Bacteria</taxon>
        <taxon>Pseudomonadati</taxon>
        <taxon>Myxococcota</taxon>
        <taxon>Polyangia</taxon>
        <taxon>Nannocystales</taxon>
        <taxon>Nannocystaceae</taxon>
        <taxon>Nannocystis</taxon>
    </lineage>
</organism>
<dbReference type="PANTHER" id="PTHR10434">
    <property type="entry name" value="1-ACYL-SN-GLYCEROL-3-PHOSPHATE ACYLTRANSFERASE"/>
    <property type="match status" value="1"/>
</dbReference>
<dbReference type="PROSITE" id="PS51257">
    <property type="entry name" value="PROKAR_LIPOPROTEIN"/>
    <property type="match status" value="1"/>
</dbReference>
<evidence type="ECO:0000256" key="3">
    <source>
        <dbReference type="ARBA" id="ARBA00023315"/>
    </source>
</evidence>
<dbReference type="PANTHER" id="PTHR10434:SF66">
    <property type="entry name" value="PHOSPHOLIPID_GLYCEROL ACYLTRANSFERASE DOMAIN-CONTAINING PROTEIN"/>
    <property type="match status" value="1"/>
</dbReference>
<comment type="pathway">
    <text evidence="1">Lipid metabolism.</text>
</comment>
<evidence type="ECO:0000256" key="1">
    <source>
        <dbReference type="ARBA" id="ARBA00005189"/>
    </source>
</evidence>
<dbReference type="InterPro" id="IPR002123">
    <property type="entry name" value="Plipid/glycerol_acylTrfase"/>
</dbReference>
<dbReference type="SUPFAM" id="SSF69593">
    <property type="entry name" value="Glycerol-3-phosphate (1)-acyltransferase"/>
    <property type="match status" value="1"/>
</dbReference>
<keyword evidence="4" id="KW-0472">Membrane</keyword>
<dbReference type="Pfam" id="PF01553">
    <property type="entry name" value="Acyltransferase"/>
    <property type="match status" value="1"/>
</dbReference>
<keyword evidence="4" id="KW-1133">Transmembrane helix</keyword>
<name>A0ABT5B4G9_9BACT</name>
<protein>
    <submittedName>
        <fullName evidence="6">Lysophospholipid acyltransferase family protein</fullName>
    </submittedName>
</protein>
<evidence type="ECO:0000259" key="5">
    <source>
        <dbReference type="SMART" id="SM00563"/>
    </source>
</evidence>
<feature type="domain" description="Phospholipid/glycerol acyltransferase" evidence="5">
    <location>
        <begin position="84"/>
        <end position="216"/>
    </location>
</feature>
<feature type="transmembrane region" description="Helical" evidence="4">
    <location>
        <begin position="12"/>
        <end position="35"/>
    </location>
</feature>
<dbReference type="Proteomes" id="UP001217838">
    <property type="component" value="Unassembled WGS sequence"/>
</dbReference>
<dbReference type="CDD" id="cd07989">
    <property type="entry name" value="LPLAT_AGPAT-like"/>
    <property type="match status" value="1"/>
</dbReference>
<evidence type="ECO:0000256" key="4">
    <source>
        <dbReference type="SAM" id="Phobius"/>
    </source>
</evidence>
<comment type="caution">
    <text evidence="6">The sequence shown here is derived from an EMBL/GenBank/DDBJ whole genome shotgun (WGS) entry which is preliminary data.</text>
</comment>
<keyword evidence="3 6" id="KW-0012">Acyltransferase</keyword>
<dbReference type="RefSeq" id="WP_271998610.1">
    <property type="nucleotide sequence ID" value="NZ_JAQNDN010000005.1"/>
</dbReference>
<dbReference type="GO" id="GO:0016746">
    <property type="term" value="F:acyltransferase activity"/>
    <property type="evidence" value="ECO:0007669"/>
    <property type="project" value="UniProtKB-KW"/>
</dbReference>
<evidence type="ECO:0000313" key="6">
    <source>
        <dbReference type="EMBL" id="MDC0669015.1"/>
    </source>
</evidence>
<sequence length="291" mass="32804">MPKFLRIPLTAFAFFGFFSFGCIVGWLALPILAFWPGTPEAKRRRMENAICGVYRGFMQFLNLVRLVGYTRPELPPDFPRSGGYVVIANHPSLIDTLILMGLSPGLASVVKPHWYSSWMLRVLMRYAGHIPGTDRTAALSPSAEGTLDMSQETASDSDMPAVVDRMVAHLQSGRPLVIFPEASRSWERKMRRFRRGAVEAAVRAGVPIVPAFISVNPPMLMKHQPWYEVPERRGMYRVEFFPVIETAGRDLDPRQLNRELRAAYEVRFVEMLRERDASALAAAPVAQLPQT</sequence>